<dbReference type="PATRIC" id="fig|172044.3.peg.3427"/>
<sequence length="140" mass="15971">MLYYPRPGEILICRYDEVVIEPEMRKARPALVVGPRLRRRGRLVTIVPLSTTDPEPPKAYHCRIALAEPLPLPFDSPVMWAKCDLVSSVSLDRLDRFKLPRRRGDQGRQWATGRVEPAQLRDVRAAILCGLGLDSLTKWL</sequence>
<dbReference type="Pfam" id="PF02452">
    <property type="entry name" value="PemK_toxin"/>
    <property type="match status" value="1"/>
</dbReference>
<dbReference type="SUPFAM" id="SSF50118">
    <property type="entry name" value="Cell growth inhibitor/plasmid maintenance toxic component"/>
    <property type="match status" value="1"/>
</dbReference>
<evidence type="ECO:0000313" key="1">
    <source>
        <dbReference type="EMBL" id="KTW00737.1"/>
    </source>
</evidence>
<dbReference type="InterPro" id="IPR011067">
    <property type="entry name" value="Plasmid_toxin/cell-grow_inhib"/>
</dbReference>
<dbReference type="Gene3D" id="2.30.30.110">
    <property type="match status" value="1"/>
</dbReference>
<accession>A0A147IY21</accession>
<dbReference type="GO" id="GO:0003677">
    <property type="term" value="F:DNA binding"/>
    <property type="evidence" value="ECO:0007669"/>
    <property type="project" value="InterPro"/>
</dbReference>
<evidence type="ECO:0008006" key="3">
    <source>
        <dbReference type="Google" id="ProtNLM"/>
    </source>
</evidence>
<protein>
    <recommendedName>
        <fullName evidence="3">Growth inhibitor PemK</fullName>
    </recommendedName>
</protein>
<dbReference type="AlphaFoldDB" id="A0A147IY21"/>
<gene>
    <name evidence="1" type="ORF">NS355_03760</name>
</gene>
<dbReference type="OrthoDB" id="7565736at2"/>
<evidence type="ECO:0000313" key="2">
    <source>
        <dbReference type="Proteomes" id="UP000073923"/>
    </source>
</evidence>
<proteinExistence type="predicted"/>
<comment type="caution">
    <text evidence="1">The sequence shown here is derived from an EMBL/GenBank/DDBJ whole genome shotgun (WGS) entry which is preliminary data.</text>
</comment>
<name>A0A147IY21_9SPHN</name>
<reference evidence="1 2" key="1">
    <citation type="journal article" date="2016" name="Front. Microbiol.">
        <title>Genomic Resource of Rice Seed Associated Bacteria.</title>
        <authorList>
            <person name="Midha S."/>
            <person name="Bansal K."/>
            <person name="Sharma S."/>
            <person name="Kumar N."/>
            <person name="Patil P.P."/>
            <person name="Chaudhry V."/>
            <person name="Patil P.B."/>
        </authorList>
    </citation>
    <scope>NUCLEOTIDE SEQUENCE [LARGE SCALE GENOMIC DNA]</scope>
    <source>
        <strain evidence="1 2">NS355</strain>
    </source>
</reference>
<organism evidence="1 2">
    <name type="scientific">Sphingomonas yabuuchiae</name>
    <dbReference type="NCBI Taxonomy" id="172044"/>
    <lineage>
        <taxon>Bacteria</taxon>
        <taxon>Pseudomonadati</taxon>
        <taxon>Pseudomonadota</taxon>
        <taxon>Alphaproteobacteria</taxon>
        <taxon>Sphingomonadales</taxon>
        <taxon>Sphingomonadaceae</taxon>
        <taxon>Sphingomonas</taxon>
    </lineage>
</organism>
<dbReference type="Proteomes" id="UP000073923">
    <property type="component" value="Unassembled WGS sequence"/>
</dbReference>
<dbReference type="InterPro" id="IPR003477">
    <property type="entry name" value="PemK-like"/>
</dbReference>
<dbReference type="RefSeq" id="WP_084787467.1">
    <property type="nucleotide sequence ID" value="NZ_LDTF01000009.1"/>
</dbReference>
<dbReference type="EMBL" id="LDTF01000009">
    <property type="protein sequence ID" value="KTW00737.1"/>
    <property type="molecule type" value="Genomic_DNA"/>
</dbReference>